<dbReference type="Gene3D" id="1.10.490.50">
    <property type="entry name" value="Antibiotic binding domain of TipA-like multidrug resistance regulators"/>
    <property type="match status" value="1"/>
</dbReference>
<dbReference type="EMBL" id="SMKR01000130">
    <property type="protein sequence ID" value="TDD18593.1"/>
    <property type="molecule type" value="Genomic_DNA"/>
</dbReference>
<protein>
    <recommendedName>
        <fullName evidence="2">TipAS antibiotic-recognition domain-containing protein</fullName>
    </recommendedName>
</protein>
<keyword evidence="4" id="KW-1185">Reference proteome</keyword>
<name>A0A4R4WP11_9ACTN</name>
<sequence length="206" mass="22440">MSVLVAPGMSIPGLPSSGVPPSRALADSRGSPATGCANVVAVDAAATRSVARMTRRSLRSPMSAGEKKRVWGEFAARETEYLDEVADRWGGSGAYAQTARRVATYGEAEWEQINREYAGIEARIRELMEAGTEPTDPAAMDVAEAQRQHVCRWYYPMTHDLQVRKSELFLFDPRYRGPLEEKTRPGAPEWLAAAVEANATRAGSPA</sequence>
<dbReference type="InterPro" id="IPR012925">
    <property type="entry name" value="TipAS_dom"/>
</dbReference>
<dbReference type="SUPFAM" id="SSF89082">
    <property type="entry name" value="Antibiotic binding domain of TipA-like multidrug resistance regulators"/>
    <property type="match status" value="1"/>
</dbReference>
<feature type="region of interest" description="Disordered" evidence="1">
    <location>
        <begin position="12"/>
        <end position="32"/>
    </location>
</feature>
<dbReference type="Proteomes" id="UP000295172">
    <property type="component" value="Unassembled WGS sequence"/>
</dbReference>
<accession>A0A4R4WP11</accession>
<gene>
    <name evidence="3" type="ORF">E1218_25740</name>
</gene>
<dbReference type="AlphaFoldDB" id="A0A4R4WP11"/>
<evidence type="ECO:0000256" key="1">
    <source>
        <dbReference type="SAM" id="MobiDB-lite"/>
    </source>
</evidence>
<dbReference type="InterPro" id="IPR036244">
    <property type="entry name" value="TipA-like_antibiotic-bd"/>
</dbReference>
<comment type="caution">
    <text evidence="3">The sequence shown here is derived from an EMBL/GenBank/DDBJ whole genome shotgun (WGS) entry which is preliminary data.</text>
</comment>
<evidence type="ECO:0000259" key="2">
    <source>
        <dbReference type="Pfam" id="PF07739"/>
    </source>
</evidence>
<proteinExistence type="predicted"/>
<dbReference type="Pfam" id="PF07739">
    <property type="entry name" value="TipAS"/>
    <property type="match status" value="1"/>
</dbReference>
<feature type="domain" description="TipAS antibiotic-recognition" evidence="2">
    <location>
        <begin position="81"/>
        <end position="198"/>
    </location>
</feature>
<reference evidence="3 4" key="1">
    <citation type="submission" date="2019-02" db="EMBL/GenBank/DDBJ databases">
        <title>Draft genome sequences of novel Actinobacteria.</title>
        <authorList>
            <person name="Sahin N."/>
            <person name="Ay H."/>
            <person name="Saygin H."/>
        </authorList>
    </citation>
    <scope>NUCLEOTIDE SEQUENCE [LARGE SCALE GENOMIC DNA]</scope>
    <source>
        <strain evidence="3 4">16K104</strain>
    </source>
</reference>
<evidence type="ECO:0000313" key="3">
    <source>
        <dbReference type="EMBL" id="TDD18593.1"/>
    </source>
</evidence>
<evidence type="ECO:0000313" key="4">
    <source>
        <dbReference type="Proteomes" id="UP000295172"/>
    </source>
</evidence>
<organism evidence="3 4">
    <name type="scientific">Kribbella turkmenica</name>
    <dbReference type="NCBI Taxonomy" id="2530375"/>
    <lineage>
        <taxon>Bacteria</taxon>
        <taxon>Bacillati</taxon>
        <taxon>Actinomycetota</taxon>
        <taxon>Actinomycetes</taxon>
        <taxon>Propionibacteriales</taxon>
        <taxon>Kribbellaceae</taxon>
        <taxon>Kribbella</taxon>
    </lineage>
</organism>
<dbReference type="OrthoDB" id="9809391at2"/>